<dbReference type="PANTHER" id="PTHR38434">
    <property type="entry name" value="BLL2549 PROTEIN"/>
    <property type="match status" value="1"/>
</dbReference>
<evidence type="ECO:0000313" key="3">
    <source>
        <dbReference type="EMBL" id="ABJ81592.1"/>
    </source>
</evidence>
<feature type="compositionally biased region" description="Pro residues" evidence="1">
    <location>
        <begin position="46"/>
        <end position="61"/>
    </location>
</feature>
<gene>
    <name evidence="3" type="ordered locus">Acid_0586</name>
</gene>
<dbReference type="HOGENOM" id="CLU_295921_0_0_0"/>
<dbReference type="InParanoid" id="Q02BH4"/>
<feature type="transmembrane region" description="Helical" evidence="2">
    <location>
        <begin position="541"/>
        <end position="561"/>
    </location>
</feature>
<feature type="transmembrane region" description="Helical" evidence="2">
    <location>
        <begin position="177"/>
        <end position="197"/>
    </location>
</feature>
<evidence type="ECO:0000256" key="1">
    <source>
        <dbReference type="SAM" id="MobiDB-lite"/>
    </source>
</evidence>
<dbReference type="Pfam" id="PF10101">
    <property type="entry name" value="DUF2339"/>
    <property type="match status" value="1"/>
</dbReference>
<name>Q02BH4_SOLUE</name>
<feature type="transmembrane region" description="Helical" evidence="2">
    <location>
        <begin position="734"/>
        <end position="751"/>
    </location>
</feature>
<feature type="transmembrane region" description="Helical" evidence="2">
    <location>
        <begin position="419"/>
        <end position="438"/>
    </location>
</feature>
<dbReference type="KEGG" id="sus:Acid_0586"/>
<keyword evidence="2" id="KW-0812">Transmembrane</keyword>
<keyword evidence="2" id="KW-1133">Transmembrane helix</keyword>
<feature type="transmembrane region" description="Helical" evidence="2">
    <location>
        <begin position="637"/>
        <end position="658"/>
    </location>
</feature>
<feature type="transmembrane region" description="Helical" evidence="2">
    <location>
        <begin position="209"/>
        <end position="227"/>
    </location>
</feature>
<sequence>MEIFLVISFMAVMLIGWTFIRERFAAVEERLAVLERASWAAAPRPQGAPPPPPPATPPTVRPEPLRPEPVQLVAPEAFLVREPPVPRTEPTVPPAATPRVEEEVHAWRSSEEWEALIGGNWANKLGVFVTVIALALLLKYAYAQLGPAGRVALSMGVSFAMLAAGVIFERREQYRTFSYGLIGGGWAALYTTVYAMHAMEAAKVVDSPLLATVLLLFVVAGMIAHSLKYQSRTVTGLAYFIAFATLAISEVTTFSVVVLIPLAASLLYVASRNGWDRFAIFGLVATYLTCAMHKDSGSPLWQTQALFLLYWLVFEAFDLMRADDWLLPLNALGFLVLSSGKWSHAAPQDIWQLAAGSAVLYLGSTLVRARAGRWKPPVLLNAALATTAIVLKLHDQWVPLALLAGAELYYLAGVRFRSVYLRTMAGAIFGLELGILLLQDTTHLPAHSWEPVAALNVAVFYLNRALQVSEVWYGYAAAAMAALVTGFEAKDPWRGRIWSLMAMAPFAFGWWRRLFDFRMQGYALAAAGVVAIAIYTPYPALSLAIGTAVAYGFVLVTLWSAEDRFGAEERGGVRVAVSLVATTGAAALIWRLVPGEYLGAAWIGLAVAMLEAGLRDLPREFRVQACLVGLLGATRAIAFDLSSPLALTSAMLSYYFAWRSQDEARGRVADAAVFPGTLFLMAGLRAILPAAAVSAAWAVTAVLLAEIPRKSLRAQAWIIGAVVFARCLTIDVTSAHAIAAIAPVIACYWAAMLRRPRDGADRLFFSLLGTTLLAVLIYHEVSGSVLTVAWGIEGVALLAAGFALPDRVPRLSGLAILLGCIAKLFLWDLRNLDTLPRIFSFIVLGLLLVGVSWVYTRFRDQVRRYL</sequence>
<feature type="transmembrane region" description="Helical" evidence="2">
    <location>
        <begin position="573"/>
        <end position="593"/>
    </location>
</feature>
<accession>Q02BH4</accession>
<dbReference type="InterPro" id="IPR019286">
    <property type="entry name" value="DUF2339_TM"/>
</dbReference>
<protein>
    <submittedName>
        <fullName evidence="3">Membrane protein-like protein</fullName>
    </submittedName>
</protein>
<feature type="transmembrane region" description="Helical" evidence="2">
    <location>
        <begin position="835"/>
        <end position="856"/>
    </location>
</feature>
<proteinExistence type="predicted"/>
<feature type="transmembrane region" description="Helical" evidence="2">
    <location>
        <begin position="471"/>
        <end position="489"/>
    </location>
</feature>
<organism evidence="3">
    <name type="scientific">Solibacter usitatus (strain Ellin6076)</name>
    <dbReference type="NCBI Taxonomy" id="234267"/>
    <lineage>
        <taxon>Bacteria</taxon>
        <taxon>Pseudomonadati</taxon>
        <taxon>Acidobacteriota</taxon>
        <taxon>Terriglobia</taxon>
        <taxon>Bryobacterales</taxon>
        <taxon>Solibacteraceae</taxon>
        <taxon>Candidatus Solibacter</taxon>
    </lineage>
</organism>
<feature type="transmembrane region" description="Helical" evidence="2">
    <location>
        <begin position="6"/>
        <end position="24"/>
    </location>
</feature>
<feature type="transmembrane region" description="Helical" evidence="2">
    <location>
        <begin position="785"/>
        <end position="804"/>
    </location>
</feature>
<feature type="transmembrane region" description="Helical" evidence="2">
    <location>
        <begin position="519"/>
        <end position="535"/>
    </location>
</feature>
<feature type="transmembrane region" description="Helical" evidence="2">
    <location>
        <begin position="763"/>
        <end position="779"/>
    </location>
</feature>
<feature type="transmembrane region" description="Helical" evidence="2">
    <location>
        <begin position="148"/>
        <end position="168"/>
    </location>
</feature>
<evidence type="ECO:0000256" key="2">
    <source>
        <dbReference type="SAM" id="Phobius"/>
    </source>
</evidence>
<feature type="transmembrane region" description="Helical" evidence="2">
    <location>
        <begin position="305"/>
        <end position="322"/>
    </location>
</feature>
<reference evidence="3" key="1">
    <citation type="submission" date="2006-10" db="EMBL/GenBank/DDBJ databases">
        <title>Complete sequence of Solibacter usitatus Ellin6076.</title>
        <authorList>
            <consortium name="US DOE Joint Genome Institute"/>
            <person name="Copeland A."/>
            <person name="Lucas S."/>
            <person name="Lapidus A."/>
            <person name="Barry K."/>
            <person name="Detter J.C."/>
            <person name="Glavina del Rio T."/>
            <person name="Hammon N."/>
            <person name="Israni S."/>
            <person name="Dalin E."/>
            <person name="Tice H."/>
            <person name="Pitluck S."/>
            <person name="Thompson L.S."/>
            <person name="Brettin T."/>
            <person name="Bruce D."/>
            <person name="Han C."/>
            <person name="Tapia R."/>
            <person name="Gilna P."/>
            <person name="Schmutz J."/>
            <person name="Larimer F."/>
            <person name="Land M."/>
            <person name="Hauser L."/>
            <person name="Kyrpides N."/>
            <person name="Mikhailova N."/>
            <person name="Janssen P.H."/>
            <person name="Kuske C.R."/>
            <person name="Richardson P."/>
        </authorList>
    </citation>
    <scope>NUCLEOTIDE SEQUENCE</scope>
    <source>
        <strain evidence="3">Ellin6076</strain>
    </source>
</reference>
<dbReference type="OrthoDB" id="100775at2"/>
<feature type="transmembrane region" description="Helical" evidence="2">
    <location>
        <begin position="125"/>
        <end position="142"/>
    </location>
</feature>
<dbReference type="AlphaFoldDB" id="Q02BH4"/>
<feature type="transmembrane region" description="Helical" evidence="2">
    <location>
        <begin position="678"/>
        <end position="705"/>
    </location>
</feature>
<feature type="transmembrane region" description="Helical" evidence="2">
    <location>
        <begin position="239"/>
        <end position="269"/>
    </location>
</feature>
<dbReference type="EMBL" id="CP000473">
    <property type="protein sequence ID" value="ABJ81592.1"/>
    <property type="molecule type" value="Genomic_DNA"/>
</dbReference>
<keyword evidence="2" id="KW-0472">Membrane</keyword>
<dbReference type="PANTHER" id="PTHR38434:SF1">
    <property type="entry name" value="BLL2549 PROTEIN"/>
    <property type="match status" value="1"/>
</dbReference>
<feature type="region of interest" description="Disordered" evidence="1">
    <location>
        <begin position="42"/>
        <end position="66"/>
    </location>
</feature>
<dbReference type="eggNOG" id="COG5373">
    <property type="taxonomic scope" value="Bacteria"/>
</dbReference>
<feature type="transmembrane region" description="Helical" evidence="2">
    <location>
        <begin position="811"/>
        <end position="829"/>
    </location>
</feature>
<dbReference type="STRING" id="234267.Acid_0586"/>